<dbReference type="Pfam" id="PF17656">
    <property type="entry name" value="ChapFlgA_N"/>
    <property type="match status" value="1"/>
</dbReference>
<dbReference type="CDD" id="cd11614">
    <property type="entry name" value="SAF_CpaB_FlgA_like"/>
    <property type="match status" value="1"/>
</dbReference>
<dbReference type="InterPro" id="IPR013974">
    <property type="entry name" value="SAF"/>
</dbReference>
<dbReference type="InterPro" id="IPR039246">
    <property type="entry name" value="Flagellar_FlgA"/>
</dbReference>
<dbReference type="GO" id="GO:0042597">
    <property type="term" value="C:periplasmic space"/>
    <property type="evidence" value="ECO:0007669"/>
    <property type="project" value="UniProtKB-SubCell"/>
</dbReference>
<evidence type="ECO:0000313" key="5">
    <source>
        <dbReference type="EMBL" id="VAW54156.1"/>
    </source>
</evidence>
<dbReference type="AlphaFoldDB" id="A0A3B0XBV3"/>
<reference evidence="5" key="1">
    <citation type="submission" date="2018-06" db="EMBL/GenBank/DDBJ databases">
        <authorList>
            <person name="Zhirakovskaya E."/>
        </authorList>
    </citation>
    <scope>NUCLEOTIDE SEQUENCE</scope>
</reference>
<dbReference type="GO" id="GO:0044780">
    <property type="term" value="P:bacterial-type flagellum assembly"/>
    <property type="evidence" value="ECO:0007669"/>
    <property type="project" value="InterPro"/>
</dbReference>
<dbReference type="Pfam" id="PF13144">
    <property type="entry name" value="ChapFlgA"/>
    <property type="match status" value="1"/>
</dbReference>
<dbReference type="InterPro" id="IPR041231">
    <property type="entry name" value="FlgA_N"/>
</dbReference>
<dbReference type="NCBIfam" id="TIGR03170">
    <property type="entry name" value="flgA_cterm"/>
    <property type="match status" value="1"/>
</dbReference>
<sequence>MFSLCFNQPKRFIHCCSVFLILSSSASHAVAYQSHSSIYKTAKTFLSANVLSKQNNQATITVGKLDSRLKLKKCSKRLQAFLSKGSRQVGKTTVGVKCDGTKPWSLHVSVVISVFGDVLVAKRQLYKGDVLSASDLEIEKHDLANLPHGYLEEKASSTGMKVKRRITAGTVITPSMLKKPRIVSRGQKITILAKIGRMQVRMEGKALAHGAAGDRIRVVNIKSRKKLEGVITVKGEVKVDI</sequence>
<proteinExistence type="predicted"/>
<dbReference type="SMART" id="SM00858">
    <property type="entry name" value="SAF"/>
    <property type="match status" value="1"/>
</dbReference>
<keyword evidence="2" id="KW-0732">Signal</keyword>
<dbReference type="PANTHER" id="PTHR36307:SF1">
    <property type="entry name" value="FLAGELLA BASAL BODY P-RING FORMATION PROTEIN FLGA"/>
    <property type="match status" value="1"/>
</dbReference>
<gene>
    <name evidence="5" type="ORF">MNBD_GAMMA05-1528</name>
</gene>
<evidence type="ECO:0000256" key="1">
    <source>
        <dbReference type="ARBA" id="ARBA00004418"/>
    </source>
</evidence>
<evidence type="ECO:0000256" key="3">
    <source>
        <dbReference type="ARBA" id="ARBA00022764"/>
    </source>
</evidence>
<name>A0A3B0XBV3_9ZZZZ</name>
<evidence type="ECO:0000259" key="4">
    <source>
        <dbReference type="SMART" id="SM00858"/>
    </source>
</evidence>
<comment type="subcellular location">
    <subcellularLocation>
        <location evidence="1">Periplasm</location>
    </subcellularLocation>
</comment>
<evidence type="ECO:0000256" key="2">
    <source>
        <dbReference type="ARBA" id="ARBA00022729"/>
    </source>
</evidence>
<accession>A0A3B0XBV3</accession>
<protein>
    <recommendedName>
        <fullName evidence="4">SAF domain-containing protein</fullName>
    </recommendedName>
</protein>
<dbReference type="Gene3D" id="2.30.30.760">
    <property type="match status" value="1"/>
</dbReference>
<dbReference type="InterPro" id="IPR036732">
    <property type="entry name" value="AFP_Neu5c_C_sf"/>
</dbReference>
<organism evidence="5">
    <name type="scientific">hydrothermal vent metagenome</name>
    <dbReference type="NCBI Taxonomy" id="652676"/>
    <lineage>
        <taxon>unclassified sequences</taxon>
        <taxon>metagenomes</taxon>
        <taxon>ecological metagenomes</taxon>
    </lineage>
</organism>
<dbReference type="SUPFAM" id="SSF51269">
    <property type="entry name" value="AFP III-like domain"/>
    <property type="match status" value="1"/>
</dbReference>
<keyword evidence="3" id="KW-0574">Periplasm</keyword>
<dbReference type="Gene3D" id="3.90.1210.10">
    <property type="entry name" value="Antifreeze-like/N-acetylneuraminic acid synthase C-terminal domain"/>
    <property type="match status" value="1"/>
</dbReference>
<dbReference type="PANTHER" id="PTHR36307">
    <property type="entry name" value="FLAGELLA BASAL BODY P-RING FORMATION PROTEIN FLGA"/>
    <property type="match status" value="1"/>
</dbReference>
<dbReference type="EMBL" id="UOFE01000038">
    <property type="protein sequence ID" value="VAW54156.1"/>
    <property type="molecule type" value="Genomic_DNA"/>
</dbReference>
<feature type="domain" description="SAF" evidence="4">
    <location>
        <begin position="116"/>
        <end position="178"/>
    </location>
</feature>
<dbReference type="InterPro" id="IPR017585">
    <property type="entry name" value="SAF_FlgA"/>
</dbReference>